<dbReference type="Pfam" id="PF00930">
    <property type="entry name" value="DPPIV_N"/>
    <property type="match status" value="1"/>
</dbReference>
<comment type="similarity">
    <text evidence="3">Belongs to the peptidase S9B family.</text>
</comment>
<dbReference type="InterPro" id="IPR056012">
    <property type="entry name" value="DUF7590"/>
</dbReference>
<evidence type="ECO:0000256" key="13">
    <source>
        <dbReference type="ARBA" id="ARBA00030567"/>
    </source>
</evidence>
<dbReference type="EMBL" id="LHPM01000017">
    <property type="protein sequence ID" value="OAL64021.1"/>
    <property type="molecule type" value="Genomic_DNA"/>
</dbReference>
<dbReference type="Proteomes" id="UP000243015">
    <property type="component" value="Unassembled WGS sequence"/>
</dbReference>
<keyword evidence="11" id="KW-0843">Virulence</keyword>
<proteinExistence type="inferred from homology"/>
<comment type="function">
    <text evidence="14">Extracellular dipeptidyl-peptidase which removes N-terminal dipeptides sequentially from polypeptides having unsubstituted N-termini provided that the penultimate residue is proline. Contributes to pathogenicity.</text>
</comment>
<evidence type="ECO:0000256" key="2">
    <source>
        <dbReference type="ARBA" id="ARBA00004613"/>
    </source>
</evidence>
<evidence type="ECO:0000256" key="5">
    <source>
        <dbReference type="ARBA" id="ARBA00022438"/>
    </source>
</evidence>
<keyword evidence="8 16" id="KW-0732">Signal</keyword>
<evidence type="ECO:0000256" key="7">
    <source>
        <dbReference type="ARBA" id="ARBA00022670"/>
    </source>
</evidence>
<dbReference type="InterPro" id="IPR050278">
    <property type="entry name" value="Serine_Prot_S9B/DPPIV"/>
</dbReference>
<keyword evidence="10" id="KW-0720">Serine protease</keyword>
<evidence type="ECO:0000256" key="15">
    <source>
        <dbReference type="SAM" id="MobiDB-lite"/>
    </source>
</evidence>
<dbReference type="Pfam" id="PF00326">
    <property type="entry name" value="Peptidase_S9"/>
    <property type="match status" value="1"/>
</dbReference>
<name>A0A178EVA6_TRIRU</name>
<dbReference type="InterPro" id="IPR042299">
    <property type="entry name" value="Ufd1-like_Nn"/>
</dbReference>
<comment type="caution">
    <text evidence="22">The sequence shown here is derived from an EMBL/GenBank/DDBJ whole genome shotgun (WGS) entry which is preliminary data.</text>
</comment>
<dbReference type="InterPro" id="IPR002469">
    <property type="entry name" value="Peptidase_S9B_N"/>
</dbReference>
<comment type="catalytic activity">
    <reaction evidence="1">
        <text>Release of an N-terminal dipeptide, Xaa-Yaa-|-Zaa-, from a polypeptide, preferentially when Yaa is Pro, provided Zaa is neither Pro nor hydroxyproline.</text>
        <dbReference type="EC" id="3.4.14.5"/>
    </reaction>
</comment>
<keyword evidence="12" id="KW-0325">Glycoprotein</keyword>
<dbReference type="SUPFAM" id="SSF53474">
    <property type="entry name" value="alpha/beta-Hydrolases"/>
    <property type="match status" value="1"/>
</dbReference>
<dbReference type="Pfam" id="PF23580">
    <property type="entry name" value="Znf_XAF1_N"/>
    <property type="match status" value="1"/>
</dbReference>
<dbReference type="InterPro" id="IPR029058">
    <property type="entry name" value="AB_hydrolase_fold"/>
</dbReference>
<dbReference type="SUPFAM" id="SSF82171">
    <property type="entry name" value="DPP6 N-terminal domain-like"/>
    <property type="match status" value="1"/>
</dbReference>
<dbReference type="Gene3D" id="2.140.10.30">
    <property type="entry name" value="Dipeptidylpeptidase IV, N-terminal domain"/>
    <property type="match status" value="1"/>
</dbReference>
<evidence type="ECO:0000256" key="12">
    <source>
        <dbReference type="ARBA" id="ARBA00023180"/>
    </source>
</evidence>
<evidence type="ECO:0000313" key="22">
    <source>
        <dbReference type="EMBL" id="OAL64021.1"/>
    </source>
</evidence>
<dbReference type="InterPro" id="IPR002471">
    <property type="entry name" value="Pept_S9_AS"/>
</dbReference>
<evidence type="ECO:0000256" key="3">
    <source>
        <dbReference type="ARBA" id="ARBA00006150"/>
    </source>
</evidence>
<feature type="signal peptide" evidence="16">
    <location>
        <begin position="1"/>
        <end position="15"/>
    </location>
</feature>
<dbReference type="InterPro" id="IPR032353">
    <property type="entry name" value="AZUL"/>
</dbReference>
<reference evidence="22 23" key="1">
    <citation type="submission" date="2016-05" db="EMBL/GenBank/DDBJ databases">
        <title>Genome sequencing of Trichophyton rubrum CMCC(F)T1i isolated from hair.</title>
        <authorList>
            <person name="Zhan P."/>
            <person name="Tao Y."/>
            <person name="Liu W."/>
        </authorList>
    </citation>
    <scope>NUCLEOTIDE SEQUENCE [LARGE SCALE GENOMIC DNA]</scope>
    <source>
        <strain evidence="23">CMCC(F)T1i</strain>
    </source>
</reference>
<accession>A0A178EVA6</accession>
<feature type="region of interest" description="Disordered" evidence="15">
    <location>
        <begin position="1032"/>
        <end position="1055"/>
    </location>
</feature>
<dbReference type="EC" id="3.4.14.5" evidence="4"/>
<feature type="domain" description="Dipeptidylpeptidase IV N-terminal" evidence="18">
    <location>
        <begin position="101"/>
        <end position="457"/>
    </location>
</feature>
<feature type="domain" description="Peptidase S9 prolyl oligopeptidase catalytic" evidence="17">
    <location>
        <begin position="553"/>
        <end position="740"/>
    </location>
</feature>
<keyword evidence="9" id="KW-0378">Hydrolase</keyword>
<dbReference type="PANTHER" id="PTHR11731">
    <property type="entry name" value="PROTEASE FAMILY S9B,C DIPEPTIDYL-PEPTIDASE IV-RELATED"/>
    <property type="match status" value="1"/>
</dbReference>
<dbReference type="PROSITE" id="PS00708">
    <property type="entry name" value="PRO_ENDOPEP_SER"/>
    <property type="match status" value="1"/>
</dbReference>
<dbReference type="Gene3D" id="3.10.330.10">
    <property type="match status" value="1"/>
</dbReference>
<comment type="subcellular location">
    <subcellularLocation>
        <location evidence="2">Secreted</location>
    </subcellularLocation>
</comment>
<keyword evidence="5" id="KW-0031">Aminopeptidase</keyword>
<keyword evidence="7" id="KW-0645">Protease</keyword>
<dbReference type="GO" id="GO:0005576">
    <property type="term" value="C:extracellular region"/>
    <property type="evidence" value="ECO:0007669"/>
    <property type="project" value="UniProtKB-SubCell"/>
</dbReference>
<feature type="domain" description="Ubiquitin fusion degradation protein UFD1 N-terminal subdomain 2" evidence="21">
    <location>
        <begin position="943"/>
        <end position="1019"/>
    </location>
</feature>
<dbReference type="GO" id="GO:0008239">
    <property type="term" value="F:dipeptidyl-peptidase activity"/>
    <property type="evidence" value="ECO:0007669"/>
    <property type="project" value="UniProtKB-EC"/>
</dbReference>
<gene>
    <name evidence="22" type="ORF">A7C99_4675</name>
</gene>
<dbReference type="PANTHER" id="PTHR11731:SF162">
    <property type="entry name" value="DIPEPTIDYL PEPTIDASE 4-RELATED"/>
    <property type="match status" value="1"/>
</dbReference>
<dbReference type="Pfam" id="PF24503">
    <property type="entry name" value="DUF7590"/>
    <property type="match status" value="1"/>
</dbReference>
<evidence type="ECO:0000256" key="9">
    <source>
        <dbReference type="ARBA" id="ARBA00022801"/>
    </source>
</evidence>
<evidence type="ECO:0000259" key="17">
    <source>
        <dbReference type="Pfam" id="PF00326"/>
    </source>
</evidence>
<dbReference type="Gene3D" id="2.40.40.50">
    <property type="entry name" value="Ubiquitin fusion degradation protein UFD1, N-terminal domain"/>
    <property type="match status" value="1"/>
</dbReference>
<dbReference type="InterPro" id="IPR001375">
    <property type="entry name" value="Peptidase_S9_cat"/>
</dbReference>
<dbReference type="GO" id="GO:0004252">
    <property type="term" value="F:serine-type endopeptidase activity"/>
    <property type="evidence" value="ECO:0007669"/>
    <property type="project" value="InterPro"/>
</dbReference>
<dbReference type="GO" id="GO:0005886">
    <property type="term" value="C:plasma membrane"/>
    <property type="evidence" value="ECO:0007669"/>
    <property type="project" value="TreeGrafter"/>
</dbReference>
<dbReference type="InterPro" id="IPR055418">
    <property type="entry name" value="UFD1_N2"/>
</dbReference>
<dbReference type="VEuPathDB" id="FungiDB:TERG_05735"/>
<evidence type="ECO:0000259" key="19">
    <source>
        <dbReference type="Pfam" id="PF16558"/>
    </source>
</evidence>
<dbReference type="GO" id="GO:0006508">
    <property type="term" value="P:proteolysis"/>
    <property type="evidence" value="ECO:0007669"/>
    <property type="project" value="UniProtKB-KW"/>
</dbReference>
<evidence type="ECO:0000259" key="18">
    <source>
        <dbReference type="Pfam" id="PF00930"/>
    </source>
</evidence>
<dbReference type="Gene3D" id="3.40.50.1820">
    <property type="entry name" value="alpha/beta hydrolase"/>
    <property type="match status" value="1"/>
</dbReference>
<evidence type="ECO:0000256" key="1">
    <source>
        <dbReference type="ARBA" id="ARBA00001257"/>
    </source>
</evidence>
<evidence type="ECO:0000256" key="8">
    <source>
        <dbReference type="ARBA" id="ARBA00022729"/>
    </source>
</evidence>
<sequence length="1560" mass="176014">MKLLSLLLLAGIAQAIVPPREPRPPTGGGNKLLTYKECVPRATISPRSTSLAWINSEEDGQYISQSDDGALILQNIVTNTNKTLVAADKVPKGYYDYWFKPDLSAVLWATNYTKQYRHSYFANYFILDIKKGSLTPLAQDQAGDIQYAQWSPMNNSIAYVRGNDLYIWNNGKTKRITENGGPDIFNGVPDWVYEEEIFGDRFALWFSPDGEYLAYLRFNETGVPTYTIPYYKNKQKIAPAYPRELEIRYPKVSAKNPTVQFHLLNIASSQETTIPVTAFPENDLVIGEVAWLSSGHDSVAYRAFNRVQDREKIVSVKVESKESKVIRERDGTDGWIDNLLSMSYIGNVNGKEYYVDISDASGWAHIYLYPVDGGKEIALTKGEWEVVAILKVDTKKKLIYFTSTKYHSTTRHVYSVSYDTKVMTPLVNDKEAAYYTASFSAKGGYYILSYQGPNVPYQELYSTKDSKKPLKTITSNDALLEKLKEYKLPKVSFFEIKLPSGETLNVKQRLPPNFNPHKKYPVLFTPYGGPGAQEVSQAWNSLDFKSYITSDPELEYVTWTVDNRGTGYKGRKFRSAVAKRLGFLEAQDQVFAAKEVLKNRWADKDHIGIWGWSYGGFLTAKTLETDSGVFTFGISTAPVSDFRLYDSMYTERYMKTVELNADGYSETAVHKVDGFKNLKGHYLIQHGTGDDNVHFQNAAVLSNTLMNGGVTADKLTTQWFTDSDHGIRYDMDSTYQYKQLSKMVYDQKQRRPESPPMHQWSKRVLAALFDRIFVLSFDWLLTLKLPYTAESAIRPGFRDMEGLSWSRKLAVSPPNKTLKLTGDKITLPQTALEQILAAVRTIPSSTQENPFSVDLNSHSSIGGNDARQQDLPHPLTFRLVNPINGRVVHSGIREFSANDNEVSLSSFLRESLGIEDYSFDVEPDATQTGTLPAITVHITQLPKGSYVRLRPLEAGYDVEDWKALLERQLRDNYTTLSVGEVLTVVANRSETMQFLIDKVQPEGNAICIVDTDLEVDIEPMDEDQARETLKRRLAKKTRAPENGAQSSIGGKITDGQEINGQVLPGDYVDYELETWEWSKRLILELDLDNDEVAVDIFASPFSARQRARPRRDQHVWGNFSTNFPKMIEIKPTNVEPHDVDCLYVSIYASHTQLRGQNGSTKPSHTQPIGFQLRVNTSAIPNAAAEAGGLDQNARGSDETQCANCRQWVPKSTMVLHENFCLRNNVVCPKCEKVFQKRSPEWENHWHCPHDDSNGSGAASQDRHNIVFHSAHTCQDCKYVCRNLPDLAQHRTTVCPEKLILCQFCHLVVPQKGESDPDVLDPEVVLSNLTPHELVDGGRTTDCHLCHKIVRLRDMNTHLRHHELDRVSRPSPQICLNVNCSRTINGPSYKERDLTNDTLGLCKVCFGPLYVDVYDPEGKALRRRIERKYLSQMLTGCGKPWCRNKYCKTGRASLKIDPGATLASKEILTMIKPLVEGVSIGPTVVNTSPLYFCTDEVTGRRRELAEILAAEVVADAGSRTESYEIEWCIAAMESTSGDPFKAREWLQNWAPKKGETYTSSS</sequence>
<dbReference type="InterPro" id="IPR042556">
    <property type="entry name" value="AZUL_sf"/>
</dbReference>
<evidence type="ECO:0000256" key="16">
    <source>
        <dbReference type="SAM" id="SignalP"/>
    </source>
</evidence>
<dbReference type="GO" id="GO:0004177">
    <property type="term" value="F:aminopeptidase activity"/>
    <property type="evidence" value="ECO:0007669"/>
    <property type="project" value="UniProtKB-KW"/>
</dbReference>
<dbReference type="Gene3D" id="6.10.130.10">
    <property type="entry name" value="Ubiquitin-protein ligase E3A, N-terminal zinc-binding domain (AZUL)"/>
    <property type="match status" value="1"/>
</dbReference>
<evidence type="ECO:0000256" key="11">
    <source>
        <dbReference type="ARBA" id="ARBA00023026"/>
    </source>
</evidence>
<evidence type="ECO:0000313" key="23">
    <source>
        <dbReference type="Proteomes" id="UP000243015"/>
    </source>
</evidence>
<evidence type="ECO:0000259" key="21">
    <source>
        <dbReference type="Pfam" id="PF24842"/>
    </source>
</evidence>
<evidence type="ECO:0000256" key="14">
    <source>
        <dbReference type="ARBA" id="ARBA00037607"/>
    </source>
</evidence>
<dbReference type="Pfam" id="PF16558">
    <property type="entry name" value="AZUL"/>
    <property type="match status" value="1"/>
</dbReference>
<feature type="domain" description="Ubiquitin-protein ligase E3A N-terminal zinc-binding" evidence="19">
    <location>
        <begin position="1426"/>
        <end position="1451"/>
    </location>
</feature>
<protein>
    <recommendedName>
        <fullName evidence="4">dipeptidyl-peptidase IV</fullName>
        <ecNumber evidence="4">3.4.14.5</ecNumber>
    </recommendedName>
    <alternativeName>
        <fullName evidence="13">Dipeptidyl peptidase IV</fullName>
    </alternativeName>
</protein>
<keyword evidence="6" id="KW-0964">Secreted</keyword>
<feature type="chain" id="PRO_5013243957" description="dipeptidyl-peptidase IV" evidence="16">
    <location>
        <begin position="16"/>
        <end position="1560"/>
    </location>
</feature>
<organism evidence="22 23">
    <name type="scientific">Trichophyton rubrum</name>
    <name type="common">Athlete's foot fungus</name>
    <name type="synonym">Epidermophyton rubrum</name>
    <dbReference type="NCBI Taxonomy" id="5551"/>
    <lineage>
        <taxon>Eukaryota</taxon>
        <taxon>Fungi</taxon>
        <taxon>Dikarya</taxon>
        <taxon>Ascomycota</taxon>
        <taxon>Pezizomycotina</taxon>
        <taxon>Eurotiomycetes</taxon>
        <taxon>Eurotiomycetidae</taxon>
        <taxon>Onygenales</taxon>
        <taxon>Arthrodermataceae</taxon>
        <taxon>Trichophyton</taxon>
    </lineage>
</organism>
<evidence type="ECO:0000256" key="6">
    <source>
        <dbReference type="ARBA" id="ARBA00022525"/>
    </source>
</evidence>
<evidence type="ECO:0000259" key="20">
    <source>
        <dbReference type="Pfam" id="PF24503"/>
    </source>
</evidence>
<evidence type="ECO:0000256" key="10">
    <source>
        <dbReference type="ARBA" id="ARBA00022825"/>
    </source>
</evidence>
<dbReference type="FunFam" id="3.40.50.1820:FF:000003">
    <property type="entry name" value="Dipeptidyl peptidase 4"/>
    <property type="match status" value="1"/>
</dbReference>
<dbReference type="Pfam" id="PF24842">
    <property type="entry name" value="UFD1_N2"/>
    <property type="match status" value="1"/>
</dbReference>
<dbReference type="VEuPathDB" id="FungiDB:TERG_05734"/>
<feature type="domain" description="DUF7590" evidence="20">
    <location>
        <begin position="1045"/>
        <end position="1177"/>
    </location>
</feature>
<dbReference type="FunFam" id="2.140.10.30:FF:000003">
    <property type="entry name" value="Probable dipeptidyl peptidase 4"/>
    <property type="match status" value="1"/>
</dbReference>
<evidence type="ECO:0000256" key="4">
    <source>
        <dbReference type="ARBA" id="ARBA00012062"/>
    </source>
</evidence>